<evidence type="ECO:0000313" key="5">
    <source>
        <dbReference type="EMBL" id="VVQ11217.1"/>
    </source>
</evidence>
<dbReference type="EMBL" id="CABVJF010000014">
    <property type="protein sequence ID" value="VVQ11217.1"/>
    <property type="molecule type" value="Genomic_DNA"/>
</dbReference>
<organism evidence="2 7">
    <name type="scientific">Pseudomonas fluorescens</name>
    <dbReference type="NCBI Taxonomy" id="294"/>
    <lineage>
        <taxon>Bacteria</taxon>
        <taxon>Pseudomonadati</taxon>
        <taxon>Pseudomonadota</taxon>
        <taxon>Gammaproteobacteria</taxon>
        <taxon>Pseudomonadales</taxon>
        <taxon>Pseudomonadaceae</taxon>
        <taxon>Pseudomonas</taxon>
    </lineage>
</organism>
<dbReference type="EMBL" id="CABVHK010000001">
    <property type="protein sequence ID" value="VVM37238.1"/>
    <property type="molecule type" value="Genomic_DNA"/>
</dbReference>
<evidence type="ECO:0000256" key="1">
    <source>
        <dbReference type="SAM" id="Phobius"/>
    </source>
</evidence>
<evidence type="ECO:0000313" key="7">
    <source>
        <dbReference type="Proteomes" id="UP000326953"/>
    </source>
</evidence>
<sequence>MAYKLEEVPSAVIRPENQNNDWFWYCSTAALERLKRALMVYRLGYINLTVYLFLFPFMLEDTALVLGDQVQGAAYFELSLLDRTTQQ</sequence>
<reference evidence="6 7" key="1">
    <citation type="submission" date="2019-09" db="EMBL/GenBank/DDBJ databases">
        <authorList>
            <person name="Chandra G."/>
            <person name="Truman W A."/>
        </authorList>
    </citation>
    <scope>NUCLEOTIDE SEQUENCE [LARGE SCALE GENOMIC DNA]</scope>
    <source>
        <strain evidence="3">PS645</strain>
        <strain evidence="2">PS662</strain>
        <strain evidence="5">PS928</strain>
    </source>
</reference>
<dbReference type="Proteomes" id="UP000325607">
    <property type="component" value="Unassembled WGS sequence"/>
</dbReference>
<gene>
    <name evidence="3" type="ORF">PS645_01939</name>
    <name evidence="2" type="ORF">PS662_00097</name>
    <name evidence="4" type="ORF">PS662_03030</name>
    <name evidence="5" type="ORF">PS928_03716</name>
</gene>
<keyword evidence="1" id="KW-0812">Transmembrane</keyword>
<evidence type="ECO:0000313" key="3">
    <source>
        <dbReference type="EMBL" id="VVM74556.1"/>
    </source>
</evidence>
<dbReference type="EMBL" id="CABVHK010000009">
    <property type="protein sequence ID" value="VVM94930.1"/>
    <property type="molecule type" value="Genomic_DNA"/>
</dbReference>
<evidence type="ECO:0000313" key="2">
    <source>
        <dbReference type="EMBL" id="VVM37238.1"/>
    </source>
</evidence>
<keyword evidence="1" id="KW-1133">Transmembrane helix</keyword>
<proteinExistence type="predicted"/>
<dbReference type="EMBL" id="CABVGX010000012">
    <property type="protein sequence ID" value="VVM74556.1"/>
    <property type="molecule type" value="Genomic_DNA"/>
</dbReference>
<evidence type="ECO:0000313" key="6">
    <source>
        <dbReference type="Proteomes" id="UP000325607"/>
    </source>
</evidence>
<evidence type="ECO:0000313" key="4">
    <source>
        <dbReference type="EMBL" id="VVM94930.1"/>
    </source>
</evidence>
<feature type="transmembrane region" description="Helical" evidence="1">
    <location>
        <begin position="40"/>
        <end position="59"/>
    </location>
</feature>
<name>A0A5E6P212_PSEFL</name>
<keyword evidence="1" id="KW-0472">Membrane</keyword>
<accession>A0A5E6P212</accession>
<protein>
    <submittedName>
        <fullName evidence="2">Uncharacterized protein</fullName>
    </submittedName>
</protein>
<dbReference type="AlphaFoldDB" id="A0A5E6P212"/>
<dbReference type="Proteomes" id="UP000326953">
    <property type="component" value="Unassembled WGS sequence"/>
</dbReference>
<dbReference type="Proteomes" id="UP000381378">
    <property type="component" value="Unassembled WGS sequence"/>
</dbReference>